<dbReference type="NCBIfam" id="TIGR01456">
    <property type="entry name" value="CECR5"/>
    <property type="match status" value="1"/>
</dbReference>
<dbReference type="InterPro" id="IPR050324">
    <property type="entry name" value="CDP-alcohol_PTase-I"/>
</dbReference>
<organism evidence="1 2">
    <name type="scientific">Toxocara canis</name>
    <name type="common">Canine roundworm</name>
    <dbReference type="NCBI Taxonomy" id="6265"/>
    <lineage>
        <taxon>Eukaryota</taxon>
        <taxon>Metazoa</taxon>
        <taxon>Ecdysozoa</taxon>
        <taxon>Nematoda</taxon>
        <taxon>Chromadorea</taxon>
        <taxon>Rhabditida</taxon>
        <taxon>Spirurina</taxon>
        <taxon>Ascaridomorpha</taxon>
        <taxon>Ascaridoidea</taxon>
        <taxon>Toxocaridae</taxon>
        <taxon>Toxocara</taxon>
    </lineage>
</organism>
<dbReference type="STRING" id="6265.A0A0B2VLC8"/>
<dbReference type="GO" id="GO:0046474">
    <property type="term" value="P:glycerophospholipid biosynthetic process"/>
    <property type="evidence" value="ECO:0007669"/>
    <property type="project" value="TreeGrafter"/>
</dbReference>
<dbReference type="SUPFAM" id="SSF56784">
    <property type="entry name" value="HAD-like"/>
    <property type="match status" value="1"/>
</dbReference>
<dbReference type="EMBL" id="JPKZ01001450">
    <property type="protein sequence ID" value="KHN81820.1"/>
    <property type="molecule type" value="Genomic_DNA"/>
</dbReference>
<protein>
    <submittedName>
        <fullName evidence="1">Cat eye syndrome critical region protein 5</fullName>
    </submittedName>
</protein>
<gene>
    <name evidence="1" type="primary">CECR5</name>
    <name evidence="1" type="ORF">Tcan_09479</name>
</gene>
<dbReference type="NCBIfam" id="TIGR01460">
    <property type="entry name" value="HAD-SF-IIA"/>
    <property type="match status" value="1"/>
</dbReference>
<dbReference type="InterPro" id="IPR023214">
    <property type="entry name" value="HAD_sf"/>
</dbReference>
<dbReference type="AlphaFoldDB" id="A0A0B2VLC8"/>
<accession>A0A0B2VLC8</accession>
<dbReference type="Pfam" id="PF13344">
    <property type="entry name" value="Hydrolase_6"/>
    <property type="match status" value="1"/>
</dbReference>
<dbReference type="InterPro" id="IPR006357">
    <property type="entry name" value="HAD-SF_hydro_IIA"/>
</dbReference>
<dbReference type="Proteomes" id="UP000031036">
    <property type="component" value="Unassembled WGS sequence"/>
</dbReference>
<dbReference type="GO" id="GO:0005739">
    <property type="term" value="C:mitochondrion"/>
    <property type="evidence" value="ECO:0007669"/>
    <property type="project" value="TreeGrafter"/>
</dbReference>
<dbReference type="PANTHER" id="PTHR14269">
    <property type="entry name" value="CDP-DIACYLGLYCEROL--GLYCEROL-3-PHOSPHATE 3-PHOSPHATIDYLTRANSFERASE-RELATED"/>
    <property type="match status" value="1"/>
</dbReference>
<name>A0A0B2VLC8_TOXCA</name>
<evidence type="ECO:0000313" key="2">
    <source>
        <dbReference type="Proteomes" id="UP000031036"/>
    </source>
</evidence>
<comment type="caution">
    <text evidence="1">The sequence shown here is derived from an EMBL/GenBank/DDBJ whole genome shotgun (WGS) entry which is preliminary data.</text>
</comment>
<dbReference type="OrthoDB" id="10251048at2759"/>
<dbReference type="Gene3D" id="3.40.50.1000">
    <property type="entry name" value="HAD superfamily/HAD-like"/>
    <property type="match status" value="2"/>
</dbReference>
<dbReference type="Pfam" id="PF13242">
    <property type="entry name" value="Hydrolase_like"/>
    <property type="match status" value="1"/>
</dbReference>
<reference evidence="1 2" key="1">
    <citation type="submission" date="2014-11" db="EMBL/GenBank/DDBJ databases">
        <title>Genetic blueprint of the zoonotic pathogen Toxocara canis.</title>
        <authorList>
            <person name="Zhu X.-Q."/>
            <person name="Korhonen P.K."/>
            <person name="Cai H."/>
            <person name="Young N.D."/>
            <person name="Nejsum P."/>
            <person name="von Samson-Himmelstjerna G."/>
            <person name="Boag P.R."/>
            <person name="Tan P."/>
            <person name="Li Q."/>
            <person name="Min J."/>
            <person name="Yang Y."/>
            <person name="Wang X."/>
            <person name="Fang X."/>
            <person name="Hall R.S."/>
            <person name="Hofmann A."/>
            <person name="Sternberg P.W."/>
            <person name="Jex A.R."/>
            <person name="Gasser R.B."/>
        </authorList>
    </citation>
    <scope>NUCLEOTIDE SEQUENCE [LARGE SCALE GENOMIC DNA]</scope>
    <source>
        <strain evidence="1">PN_DK_2014</strain>
    </source>
</reference>
<evidence type="ECO:0000313" key="1">
    <source>
        <dbReference type="EMBL" id="KHN81820.1"/>
    </source>
</evidence>
<dbReference type="OMA" id="SKETEWA"/>
<keyword evidence="2" id="KW-1185">Reference proteome</keyword>
<dbReference type="PANTHER" id="PTHR14269:SF4">
    <property type="entry name" value="CAT EYE SYNDROME CRITICAL REGION PROTEIN 5"/>
    <property type="match status" value="1"/>
</dbReference>
<dbReference type="InterPro" id="IPR006353">
    <property type="entry name" value="HAD-SF_hydro_IIA_CECR5"/>
</dbReference>
<proteinExistence type="predicted"/>
<dbReference type="InterPro" id="IPR036412">
    <property type="entry name" value="HAD-like_sf"/>
</dbReference>
<sequence length="367" mass="41683">MLAGSREALQMITDVDGHFKIPTVFVTNASNTMEATEAVMLSRMLGIHVDPTQVIMAHSPLRLFTEYHEKPVLACGQGPVRDIAFRLGFRDVTTVNDLRTLLPQLDVVDSKRRRMQPTKLVDHGFYPMEAVLLLGEPLNWESALQLIIDVLTTNGLRDFRGTKASYPHIPVFACNLDLFWIGERDLPMPRFGHGIFLLCLERLYKRMTGNELHYKAICGKPTEATYMYAAHLIEEKAEEMGLQPPRRVYVLGDNKESDILGANLFEHHLQSGEKSRFDNCDLSELRANYLAKNKTTSELKHCFSTLIETGASAEVKQKSLIEQSVSTLYSRLTHRELDEFKTPQLVEKDLQTAIRMICDREKFNVAA</sequence>